<accession>A0ABM0VJR7</accession>
<name>A0ABM0VJR7_CAMSA</name>
<evidence type="ECO:0000313" key="3">
    <source>
        <dbReference type="RefSeq" id="XP_010457282.1"/>
    </source>
</evidence>
<reference evidence="2" key="1">
    <citation type="journal article" date="2014" name="Nat. Commun.">
        <title>The emerging biofuel crop Camelina sativa retains a highly undifferentiated hexaploid genome structure.</title>
        <authorList>
            <person name="Kagale S."/>
            <person name="Koh C."/>
            <person name="Nixon J."/>
            <person name="Bollina V."/>
            <person name="Clarke W.E."/>
            <person name="Tuteja R."/>
            <person name="Spillane C."/>
            <person name="Robinson S.J."/>
            <person name="Links M.G."/>
            <person name="Clarke C."/>
            <person name="Higgins E.E."/>
            <person name="Huebert T."/>
            <person name="Sharpe A.G."/>
            <person name="Parkin I.A."/>
        </authorList>
    </citation>
    <scope>NUCLEOTIDE SEQUENCE [LARGE SCALE GENOMIC DNA]</scope>
    <source>
        <strain evidence="2">cv. DH55</strain>
    </source>
</reference>
<proteinExistence type="predicted"/>
<feature type="domain" description="NYN" evidence="1">
    <location>
        <begin position="5"/>
        <end position="109"/>
    </location>
</feature>
<dbReference type="Pfam" id="PF01936">
    <property type="entry name" value="NYN"/>
    <property type="match status" value="1"/>
</dbReference>
<dbReference type="GeneID" id="104738776"/>
<reference evidence="3" key="2">
    <citation type="submission" date="2025-08" db="UniProtKB">
        <authorList>
            <consortium name="RefSeq"/>
        </authorList>
    </citation>
    <scope>IDENTIFICATION</scope>
    <source>
        <tissue evidence="3">Leaf</tissue>
    </source>
</reference>
<dbReference type="InterPro" id="IPR021139">
    <property type="entry name" value="NYN"/>
</dbReference>
<dbReference type="RefSeq" id="XP_010457282.1">
    <property type="nucleotide sequence ID" value="XM_010458980.2"/>
</dbReference>
<dbReference type="InterPro" id="IPR024768">
    <property type="entry name" value="Marf1"/>
</dbReference>
<dbReference type="PANTHER" id="PTHR14379">
    <property type="entry name" value="LIMKAIN B LKAP"/>
    <property type="match status" value="1"/>
</dbReference>
<dbReference type="Proteomes" id="UP000694864">
    <property type="component" value="Chromosome 14"/>
</dbReference>
<dbReference type="PANTHER" id="PTHR14379:SF19">
    <property type="entry name" value="ENDONUCLEASE OR GLYCOSYL HYDROLASE-RELATED"/>
    <property type="match status" value="1"/>
</dbReference>
<dbReference type="CDD" id="cd10910">
    <property type="entry name" value="PIN_limkain_b1_N_like"/>
    <property type="match status" value="1"/>
</dbReference>
<evidence type="ECO:0000259" key="1">
    <source>
        <dbReference type="Pfam" id="PF01936"/>
    </source>
</evidence>
<gene>
    <name evidence="3" type="primary">LOC104738776</name>
</gene>
<sequence length="193" mass="21870">MEAVTSVFWDIRTCPVPPGCDHRRVGPCIKRFLGNKGYSGPLTITAIGSLTDFPRDFLEEVYSSGVSLHKAFGERAFVDTLDGLIIDFTFKNEPPANIMVISDGKYFTSKYAFELESTGYTIMPSNTLPEVEDDRCIDDKCIDETSESAFWICSVCGMDTPSQGFQNFTNHVHSRQHQHEWREWVAFESFGRE</sequence>
<organism evidence="2 3">
    <name type="scientific">Camelina sativa</name>
    <name type="common">False flax</name>
    <name type="synonym">Myagrum sativum</name>
    <dbReference type="NCBI Taxonomy" id="90675"/>
    <lineage>
        <taxon>Eukaryota</taxon>
        <taxon>Viridiplantae</taxon>
        <taxon>Streptophyta</taxon>
        <taxon>Embryophyta</taxon>
        <taxon>Tracheophyta</taxon>
        <taxon>Spermatophyta</taxon>
        <taxon>Magnoliopsida</taxon>
        <taxon>eudicotyledons</taxon>
        <taxon>Gunneridae</taxon>
        <taxon>Pentapetalae</taxon>
        <taxon>rosids</taxon>
        <taxon>malvids</taxon>
        <taxon>Brassicales</taxon>
        <taxon>Brassicaceae</taxon>
        <taxon>Camelineae</taxon>
        <taxon>Camelina</taxon>
    </lineage>
</organism>
<evidence type="ECO:0000313" key="2">
    <source>
        <dbReference type="Proteomes" id="UP000694864"/>
    </source>
</evidence>
<protein>
    <submittedName>
        <fullName evidence="3">Uncharacterized protein LOC104738776</fullName>
    </submittedName>
</protein>
<keyword evidence="2" id="KW-1185">Reference proteome</keyword>